<reference evidence="3" key="2">
    <citation type="submission" date="2025-08" db="UniProtKB">
        <authorList>
            <consortium name="RefSeq"/>
        </authorList>
    </citation>
    <scope>IDENTIFICATION</scope>
    <source>
        <tissue evidence="3">Young leaves</tissue>
    </source>
</reference>
<dbReference type="RefSeq" id="XP_027337403.1">
    <property type="nucleotide sequence ID" value="XM_027481602.1"/>
</dbReference>
<evidence type="ECO:0000313" key="2">
    <source>
        <dbReference type="Proteomes" id="UP000694853"/>
    </source>
</evidence>
<dbReference type="KEGG" id="aprc:113851118"/>
<feature type="compositionally biased region" description="Basic and acidic residues" evidence="1">
    <location>
        <begin position="177"/>
        <end position="187"/>
    </location>
</feature>
<sequence>MLDESSRGFLENARNSIEDLNEAISFFCKCRPEISSFEFEPLLYCTHAFHSWWSNYYNHHEISVEACNQKMTSAFSMFQKGDPKAKTRGSSSTTLKKGSSSTSQAASGVFKAKAIPKTKTPTKPHISIEMAASTPVQQTPNQPSALSVEVSTDDTQSVNSPPKVRKGPKKRLTPIPEESKKISRKEPAATSQQGNEAASSSSSGSSSSSSDTSSSSSSSSSEDQAQTEPAPEVPPISQQTSPLGSPEVDVVTYQSEEEGPLHEVEENVAEEGNQVPENPQISVEGPPNIGVVPPASSINSEMNLDDFNAMVEEDPEGAIDKILASTFTFSSSSHTPSGSHSEVSKPTESTEKMLEELRSLVFDAPMMKNLPTDKDLVAKIKGLLSSFKAQLSTFPEGLQRFESLFIDSLAIIDQTAVVGSKQDQARAM</sequence>
<keyword evidence="2" id="KW-1185">Reference proteome</keyword>
<dbReference type="Proteomes" id="UP000694853">
    <property type="component" value="Unplaced"/>
</dbReference>
<feature type="compositionally biased region" description="Polar residues" evidence="1">
    <location>
        <begin position="134"/>
        <end position="160"/>
    </location>
</feature>
<dbReference type="GeneID" id="113851118"/>
<accession>A0A8B8K301</accession>
<feature type="compositionally biased region" description="Basic residues" evidence="1">
    <location>
        <begin position="163"/>
        <end position="172"/>
    </location>
</feature>
<feature type="compositionally biased region" description="Polar residues" evidence="1">
    <location>
        <begin position="189"/>
        <end position="198"/>
    </location>
</feature>
<proteinExistence type="predicted"/>
<evidence type="ECO:0000256" key="1">
    <source>
        <dbReference type="SAM" id="MobiDB-lite"/>
    </source>
</evidence>
<feature type="region of interest" description="Disordered" evidence="1">
    <location>
        <begin position="330"/>
        <end position="349"/>
    </location>
</feature>
<evidence type="ECO:0000313" key="3">
    <source>
        <dbReference type="RefSeq" id="XP_027337403.1"/>
    </source>
</evidence>
<name>A0A8B8K301_ABRPR</name>
<organism evidence="2 3">
    <name type="scientific">Abrus precatorius</name>
    <name type="common">Indian licorice</name>
    <name type="synonym">Glycine abrus</name>
    <dbReference type="NCBI Taxonomy" id="3816"/>
    <lineage>
        <taxon>Eukaryota</taxon>
        <taxon>Viridiplantae</taxon>
        <taxon>Streptophyta</taxon>
        <taxon>Embryophyta</taxon>
        <taxon>Tracheophyta</taxon>
        <taxon>Spermatophyta</taxon>
        <taxon>Magnoliopsida</taxon>
        <taxon>eudicotyledons</taxon>
        <taxon>Gunneridae</taxon>
        <taxon>Pentapetalae</taxon>
        <taxon>rosids</taxon>
        <taxon>fabids</taxon>
        <taxon>Fabales</taxon>
        <taxon>Fabaceae</taxon>
        <taxon>Papilionoideae</taxon>
        <taxon>50 kb inversion clade</taxon>
        <taxon>NPAAA clade</taxon>
        <taxon>indigoferoid/millettioid clade</taxon>
        <taxon>Abreae</taxon>
        <taxon>Abrus</taxon>
    </lineage>
</organism>
<protein>
    <submittedName>
        <fullName evidence="3">Suppressor protein SRP40-like</fullName>
    </submittedName>
</protein>
<gene>
    <name evidence="3" type="primary">LOC113851118</name>
</gene>
<feature type="region of interest" description="Disordered" evidence="1">
    <location>
        <begin position="79"/>
        <end position="289"/>
    </location>
</feature>
<feature type="compositionally biased region" description="Low complexity" evidence="1">
    <location>
        <begin position="330"/>
        <end position="341"/>
    </location>
</feature>
<feature type="compositionally biased region" description="Low complexity" evidence="1">
    <location>
        <begin position="88"/>
        <end position="103"/>
    </location>
</feature>
<feature type="compositionally biased region" description="Low complexity" evidence="1">
    <location>
        <begin position="199"/>
        <end position="221"/>
    </location>
</feature>
<reference evidence="2" key="1">
    <citation type="journal article" date="2019" name="Toxins">
        <title>Detection of Abrin-Like and Prepropulchellin-Like Toxin Genes and Transcripts Using Whole Genome Sequencing and Full-Length Transcript Sequencing of Abrus precatorius.</title>
        <authorList>
            <person name="Hovde B.T."/>
            <person name="Daligault H.E."/>
            <person name="Hanschen E.R."/>
            <person name="Kunde Y.A."/>
            <person name="Johnson M.B."/>
            <person name="Starkenburg S.R."/>
            <person name="Johnson S.L."/>
        </authorList>
    </citation>
    <scope>NUCLEOTIDE SEQUENCE [LARGE SCALE GENOMIC DNA]</scope>
</reference>
<dbReference type="AlphaFoldDB" id="A0A8B8K301"/>